<proteinExistence type="predicted"/>
<sequence>MCSLSTRVYILIVLQMFHVVYAGQFAIIPPPNPVIGFLGEDIILPCQLTTSNVDEGISFTVHWTFDSSSEKIDVMSFDGRKKVETQDKRYQGRTELFHSEFSRGNMSLNLKNSQLSDQGQYTCMISLENWYDQAVIQLNMMAKGEEPSISLEHYEGKGIGLTCNSKGWYPKSQTVWLDSKGKNRTEKSDTTTTETPAGTFSISSYIIVQPGVDSEISCKIISSALQLESESRILISEQECLKYELGVADLQSRSGRAMAELAAVTLDPDCKHPGLNISVDKKRAVFNSQEAGKEVTQPGFFAIVAKESYASGKHYWEVKVDGRVNWELGVLTQAQRDKAKTEKFEKSLGDENYSLKSLGGDLFLNQNKIEKKQVPYAKIGMLLDQEEQMITFYNAEVMFLITSMPIPENEKLYPFLSFEKTDEICKAKPLEIIHIVAPIPLKISEKNKGGKLRENVSEFRKKIMRSGKE</sequence>
<dbReference type="Proteomes" id="UP000827872">
    <property type="component" value="Linkage Group LG15"/>
</dbReference>
<organism evidence="1 2">
    <name type="scientific">Sphaerodactylus townsendi</name>
    <dbReference type="NCBI Taxonomy" id="933632"/>
    <lineage>
        <taxon>Eukaryota</taxon>
        <taxon>Metazoa</taxon>
        <taxon>Chordata</taxon>
        <taxon>Craniata</taxon>
        <taxon>Vertebrata</taxon>
        <taxon>Euteleostomi</taxon>
        <taxon>Lepidosauria</taxon>
        <taxon>Squamata</taxon>
        <taxon>Bifurcata</taxon>
        <taxon>Gekkota</taxon>
        <taxon>Sphaerodactylidae</taxon>
        <taxon>Sphaerodactylus</taxon>
    </lineage>
</organism>
<protein>
    <submittedName>
        <fullName evidence="1">Uncharacterized protein</fullName>
    </submittedName>
</protein>
<dbReference type="EMBL" id="CM037628">
    <property type="protein sequence ID" value="KAH7996646.1"/>
    <property type="molecule type" value="Genomic_DNA"/>
</dbReference>
<accession>A0ACB8EVK8</accession>
<comment type="caution">
    <text evidence="1">The sequence shown here is derived from an EMBL/GenBank/DDBJ whole genome shotgun (WGS) entry which is preliminary data.</text>
</comment>
<reference evidence="1" key="1">
    <citation type="submission" date="2021-08" db="EMBL/GenBank/DDBJ databases">
        <title>The first chromosome-level gecko genome reveals the dynamic sex chromosomes of Neotropical dwarf geckos (Sphaerodactylidae: Sphaerodactylus).</title>
        <authorList>
            <person name="Pinto B.J."/>
            <person name="Keating S.E."/>
            <person name="Gamble T."/>
        </authorList>
    </citation>
    <scope>NUCLEOTIDE SEQUENCE</scope>
    <source>
        <strain evidence="1">TG3544</strain>
    </source>
</reference>
<evidence type="ECO:0000313" key="2">
    <source>
        <dbReference type="Proteomes" id="UP000827872"/>
    </source>
</evidence>
<evidence type="ECO:0000313" key="1">
    <source>
        <dbReference type="EMBL" id="KAH7996646.1"/>
    </source>
</evidence>
<name>A0ACB8EVK8_9SAUR</name>
<gene>
    <name evidence="1" type="ORF">K3G42_008974</name>
</gene>
<keyword evidence="2" id="KW-1185">Reference proteome</keyword>